<reference evidence="2 3" key="1">
    <citation type="submission" date="2017-05" db="EMBL/GenBank/DDBJ databases">
        <title>Complete and WGS of Bordetella genogroups.</title>
        <authorList>
            <person name="Spilker T."/>
            <person name="LiPuma J."/>
        </authorList>
    </citation>
    <scope>NUCLEOTIDE SEQUENCE [LARGE SCALE GENOMIC DNA]</scope>
    <source>
        <strain evidence="2 3">AU10456</strain>
    </source>
</reference>
<dbReference type="GO" id="GO:0016791">
    <property type="term" value="F:phosphatase activity"/>
    <property type="evidence" value="ECO:0007669"/>
    <property type="project" value="TreeGrafter"/>
</dbReference>
<sequence>MTDALQTPAIPAPSDPLSADAACPVVQRVPPNTEGRDFAVGDIHGHFSRLRTALDRMGFDPARDRLFSVGDLVDRGPENEASLDWLDEPWFHAVQGNHEDYAIRHVRTGRVELESWRRYGGGWFIDLPPARQRELAARYARLPVVIEVPTPMGIVAVLHADSPVSHWDNLPGRFLTRRRRTRATCQWSRERLALRDSSGVAGVRAVVAGHTPVPEPLALGNVYHIDTEGWQPHGYFTLLDLQALSAWPRPVVHG</sequence>
<evidence type="ECO:0000313" key="2">
    <source>
        <dbReference type="EMBL" id="OZI47930.1"/>
    </source>
</evidence>
<dbReference type="PANTHER" id="PTHR42850">
    <property type="entry name" value="METALLOPHOSPHOESTERASE"/>
    <property type="match status" value="1"/>
</dbReference>
<evidence type="ECO:0000313" key="3">
    <source>
        <dbReference type="Proteomes" id="UP000216913"/>
    </source>
</evidence>
<dbReference type="SUPFAM" id="SSF56300">
    <property type="entry name" value="Metallo-dependent phosphatases"/>
    <property type="match status" value="1"/>
</dbReference>
<dbReference type="EMBL" id="NEVP01000010">
    <property type="protein sequence ID" value="OZI47930.1"/>
    <property type="molecule type" value="Genomic_DNA"/>
</dbReference>
<comment type="caution">
    <text evidence="2">The sequence shown here is derived from an EMBL/GenBank/DDBJ whole genome shotgun (WGS) entry which is preliminary data.</text>
</comment>
<protein>
    <submittedName>
        <fullName evidence="2">Serine/threonine protein phosphatase</fullName>
    </submittedName>
</protein>
<dbReference type="InterPro" id="IPR029052">
    <property type="entry name" value="Metallo-depent_PP-like"/>
</dbReference>
<keyword evidence="3" id="KW-1185">Reference proteome</keyword>
<organism evidence="2 3">
    <name type="scientific">Bordetella genomosp. 5</name>
    <dbReference type="NCBI Taxonomy" id="1395608"/>
    <lineage>
        <taxon>Bacteria</taxon>
        <taxon>Pseudomonadati</taxon>
        <taxon>Pseudomonadota</taxon>
        <taxon>Betaproteobacteria</taxon>
        <taxon>Burkholderiales</taxon>
        <taxon>Alcaligenaceae</taxon>
        <taxon>Bordetella</taxon>
    </lineage>
</organism>
<gene>
    <name evidence="2" type="ORF">CAL25_16185</name>
</gene>
<dbReference type="Gene3D" id="3.60.21.10">
    <property type="match status" value="1"/>
</dbReference>
<dbReference type="GO" id="GO:0008803">
    <property type="term" value="F:bis(5'-nucleosyl)-tetraphosphatase (symmetrical) activity"/>
    <property type="evidence" value="ECO:0007669"/>
    <property type="project" value="TreeGrafter"/>
</dbReference>
<dbReference type="OrthoDB" id="5296354at2"/>
<dbReference type="PANTHER" id="PTHR42850:SF4">
    <property type="entry name" value="ZINC-DEPENDENT ENDOPOLYPHOSPHATASE"/>
    <property type="match status" value="1"/>
</dbReference>
<proteinExistence type="predicted"/>
<feature type="domain" description="Calcineurin-like phosphoesterase" evidence="1">
    <location>
        <begin position="39"/>
        <end position="213"/>
    </location>
</feature>
<dbReference type="Pfam" id="PF00149">
    <property type="entry name" value="Metallophos"/>
    <property type="match status" value="1"/>
</dbReference>
<name>A0A261TFT1_9BORD</name>
<accession>A0A261TFT1</accession>
<evidence type="ECO:0000259" key="1">
    <source>
        <dbReference type="Pfam" id="PF00149"/>
    </source>
</evidence>
<dbReference type="Proteomes" id="UP000216913">
    <property type="component" value="Unassembled WGS sequence"/>
</dbReference>
<dbReference type="GO" id="GO:0005737">
    <property type="term" value="C:cytoplasm"/>
    <property type="evidence" value="ECO:0007669"/>
    <property type="project" value="TreeGrafter"/>
</dbReference>
<dbReference type="InterPro" id="IPR050126">
    <property type="entry name" value="Ap4A_hydrolase"/>
</dbReference>
<dbReference type="GO" id="GO:0110154">
    <property type="term" value="P:RNA decapping"/>
    <property type="evidence" value="ECO:0007669"/>
    <property type="project" value="TreeGrafter"/>
</dbReference>
<dbReference type="AlphaFoldDB" id="A0A261TFT1"/>
<dbReference type="RefSeq" id="WP_094801735.1">
    <property type="nucleotide sequence ID" value="NZ_NEVN01000008.1"/>
</dbReference>
<dbReference type="InterPro" id="IPR004843">
    <property type="entry name" value="Calcineurin-like_PHP"/>
</dbReference>